<evidence type="ECO:0000256" key="1">
    <source>
        <dbReference type="SAM" id="MobiDB-lite"/>
    </source>
</evidence>
<keyword evidence="4" id="KW-1185">Reference proteome</keyword>
<proteinExistence type="predicted"/>
<accession>A0AAD5UN20</accession>
<dbReference type="PROSITE" id="PS50888">
    <property type="entry name" value="BHLH"/>
    <property type="match status" value="1"/>
</dbReference>
<dbReference type="Pfam" id="PF00010">
    <property type="entry name" value="HLH"/>
    <property type="match status" value="1"/>
</dbReference>
<dbReference type="EMBL" id="JADGKB010000004">
    <property type="protein sequence ID" value="KAJ3261777.1"/>
    <property type="molecule type" value="Genomic_DNA"/>
</dbReference>
<dbReference type="GO" id="GO:0046983">
    <property type="term" value="F:protein dimerization activity"/>
    <property type="evidence" value="ECO:0007669"/>
    <property type="project" value="InterPro"/>
</dbReference>
<feature type="region of interest" description="Disordered" evidence="1">
    <location>
        <begin position="191"/>
        <end position="213"/>
    </location>
</feature>
<evidence type="ECO:0000313" key="4">
    <source>
        <dbReference type="Proteomes" id="UP001210925"/>
    </source>
</evidence>
<protein>
    <recommendedName>
        <fullName evidence="2">BHLH domain-containing protein</fullName>
    </recommendedName>
</protein>
<gene>
    <name evidence="3" type="ORF">HK103_004728</name>
</gene>
<comment type="caution">
    <text evidence="3">The sequence shown here is derived from an EMBL/GenBank/DDBJ whole genome shotgun (WGS) entry which is preliminary data.</text>
</comment>
<name>A0AAD5UN20_9FUNG</name>
<reference evidence="3" key="1">
    <citation type="submission" date="2020-05" db="EMBL/GenBank/DDBJ databases">
        <title>Phylogenomic resolution of chytrid fungi.</title>
        <authorList>
            <person name="Stajich J.E."/>
            <person name="Amses K."/>
            <person name="Simmons R."/>
            <person name="Seto K."/>
            <person name="Myers J."/>
            <person name="Bonds A."/>
            <person name="Quandt C.A."/>
            <person name="Barry K."/>
            <person name="Liu P."/>
            <person name="Grigoriev I."/>
            <person name="Longcore J.E."/>
            <person name="James T.Y."/>
        </authorList>
    </citation>
    <scope>NUCLEOTIDE SEQUENCE</scope>
    <source>
        <strain evidence="3">PLAUS21</strain>
    </source>
</reference>
<dbReference type="AlphaFoldDB" id="A0AAD5UN20"/>
<evidence type="ECO:0000313" key="3">
    <source>
        <dbReference type="EMBL" id="KAJ3261777.1"/>
    </source>
</evidence>
<feature type="domain" description="BHLH" evidence="2">
    <location>
        <begin position="265"/>
        <end position="323"/>
    </location>
</feature>
<organism evidence="3 4">
    <name type="scientific">Boothiomyces macroporosus</name>
    <dbReference type="NCBI Taxonomy" id="261099"/>
    <lineage>
        <taxon>Eukaryota</taxon>
        <taxon>Fungi</taxon>
        <taxon>Fungi incertae sedis</taxon>
        <taxon>Chytridiomycota</taxon>
        <taxon>Chytridiomycota incertae sedis</taxon>
        <taxon>Chytridiomycetes</taxon>
        <taxon>Rhizophydiales</taxon>
        <taxon>Terramycetaceae</taxon>
        <taxon>Boothiomyces</taxon>
    </lineage>
</organism>
<evidence type="ECO:0000259" key="2">
    <source>
        <dbReference type="PROSITE" id="PS50888"/>
    </source>
</evidence>
<dbReference type="InterPro" id="IPR036638">
    <property type="entry name" value="HLH_DNA-bd_sf"/>
</dbReference>
<dbReference type="SUPFAM" id="SSF47459">
    <property type="entry name" value="HLH, helix-loop-helix DNA-binding domain"/>
    <property type="match status" value="1"/>
</dbReference>
<dbReference type="Gene3D" id="4.10.280.10">
    <property type="entry name" value="Helix-loop-helix DNA-binding domain"/>
    <property type="match status" value="1"/>
</dbReference>
<dbReference type="Proteomes" id="UP001210925">
    <property type="component" value="Unassembled WGS sequence"/>
</dbReference>
<sequence>MTDWKNPQDQVNFNQFQQGPRENYELLSPFVQPSPYGSEYHFGEEQSFSPLISPAITPNVNFNQLSFQTNSNQFTELTSPALQPQHSHQLEQMNMHGGHMQDSPMQESYFNRSSSSPYIGPKKGYVPSPLVSSQPFSNSYENTNMQRQASNQFFSLLPPSSASDSIVESNSATPKIAPVTPSQLMQLNSVNNNEFSKPEPGRKASRKKSNANLKPLLPFVQDSGKAAPTAAHVLAYKSNYQTLLEGQGEHLGVGKDSQLANGVKHRKISHKEAEQQRRDKLKHAFKVVKAILPPMKDKNPSKVMVLKKGNVLLTLAKEYILDIIHEKEQQYEELKGVNAYVSQLQQLLTQSGIQFPEYQKYVKAPRVKEANDGFGSDEDD</sequence>
<dbReference type="InterPro" id="IPR011598">
    <property type="entry name" value="bHLH_dom"/>
</dbReference>